<feature type="compositionally biased region" description="Basic and acidic residues" evidence="1">
    <location>
        <begin position="92"/>
        <end position="102"/>
    </location>
</feature>
<dbReference type="Proteomes" id="UP000824469">
    <property type="component" value="Unassembled WGS sequence"/>
</dbReference>
<accession>A0AA38FQS3</accession>
<evidence type="ECO:0000256" key="1">
    <source>
        <dbReference type="SAM" id="MobiDB-lite"/>
    </source>
</evidence>
<feature type="region of interest" description="Disordered" evidence="1">
    <location>
        <begin position="92"/>
        <end position="116"/>
    </location>
</feature>
<gene>
    <name evidence="2" type="ORF">KI387_035689</name>
</gene>
<reference evidence="2 3" key="1">
    <citation type="journal article" date="2021" name="Nat. Plants">
        <title>The Taxus genome provides insights into paclitaxel biosynthesis.</title>
        <authorList>
            <person name="Xiong X."/>
            <person name="Gou J."/>
            <person name="Liao Q."/>
            <person name="Li Y."/>
            <person name="Zhou Q."/>
            <person name="Bi G."/>
            <person name="Li C."/>
            <person name="Du R."/>
            <person name="Wang X."/>
            <person name="Sun T."/>
            <person name="Guo L."/>
            <person name="Liang H."/>
            <person name="Lu P."/>
            <person name="Wu Y."/>
            <person name="Zhang Z."/>
            <person name="Ro D.K."/>
            <person name="Shang Y."/>
            <person name="Huang S."/>
            <person name="Yan J."/>
        </authorList>
    </citation>
    <scope>NUCLEOTIDE SEQUENCE [LARGE SCALE GENOMIC DNA]</scope>
    <source>
        <strain evidence="2">Ta-2019</strain>
    </source>
</reference>
<feature type="region of interest" description="Disordered" evidence="1">
    <location>
        <begin position="1"/>
        <end position="36"/>
    </location>
</feature>
<dbReference type="AlphaFoldDB" id="A0AA38FQS3"/>
<dbReference type="EMBL" id="JAHRHJ020000007">
    <property type="protein sequence ID" value="KAH9307778.1"/>
    <property type="molecule type" value="Genomic_DNA"/>
</dbReference>
<protein>
    <submittedName>
        <fullName evidence="2">Uncharacterized protein</fullName>
    </submittedName>
</protein>
<keyword evidence="3" id="KW-1185">Reference proteome</keyword>
<sequence>DHSRLPLEIGSVRGSPRHERRHTHTDERRATRTADRPMQLNFLRRDDPPEIEVWPEEVAFPDTIMVVNDAWSLLQHVRDAFPLPQYCAQRRDSMRAGQDRRPRAQQNRELQQVTNK</sequence>
<evidence type="ECO:0000313" key="2">
    <source>
        <dbReference type="EMBL" id="KAH9307778.1"/>
    </source>
</evidence>
<organism evidence="2 3">
    <name type="scientific">Taxus chinensis</name>
    <name type="common">Chinese yew</name>
    <name type="synonym">Taxus wallichiana var. chinensis</name>
    <dbReference type="NCBI Taxonomy" id="29808"/>
    <lineage>
        <taxon>Eukaryota</taxon>
        <taxon>Viridiplantae</taxon>
        <taxon>Streptophyta</taxon>
        <taxon>Embryophyta</taxon>
        <taxon>Tracheophyta</taxon>
        <taxon>Spermatophyta</taxon>
        <taxon>Pinopsida</taxon>
        <taxon>Pinidae</taxon>
        <taxon>Conifers II</taxon>
        <taxon>Cupressales</taxon>
        <taxon>Taxaceae</taxon>
        <taxon>Taxus</taxon>
    </lineage>
</organism>
<feature type="non-terminal residue" evidence="2">
    <location>
        <position position="1"/>
    </location>
</feature>
<proteinExistence type="predicted"/>
<feature type="compositionally biased region" description="Polar residues" evidence="1">
    <location>
        <begin position="104"/>
        <end position="116"/>
    </location>
</feature>
<evidence type="ECO:0000313" key="3">
    <source>
        <dbReference type="Proteomes" id="UP000824469"/>
    </source>
</evidence>
<feature type="compositionally biased region" description="Basic and acidic residues" evidence="1">
    <location>
        <begin position="24"/>
        <end position="35"/>
    </location>
</feature>
<name>A0AA38FQS3_TAXCH</name>
<comment type="caution">
    <text evidence="2">The sequence shown here is derived from an EMBL/GenBank/DDBJ whole genome shotgun (WGS) entry which is preliminary data.</text>
</comment>
<feature type="non-terminal residue" evidence="2">
    <location>
        <position position="116"/>
    </location>
</feature>